<evidence type="ECO:0000256" key="14">
    <source>
        <dbReference type="SAM" id="MobiDB-lite"/>
    </source>
</evidence>
<feature type="compositionally biased region" description="Polar residues" evidence="14">
    <location>
        <begin position="194"/>
        <end position="204"/>
    </location>
</feature>
<feature type="repeat" description="PPR" evidence="13">
    <location>
        <begin position="317"/>
        <end position="351"/>
    </location>
</feature>
<name>A0A7I8KJC2_SPIIN</name>
<keyword evidence="11" id="KW-0460">Magnesium</keyword>
<keyword evidence="12" id="KW-0464">Manganese</keyword>
<dbReference type="PROSITE" id="PS51375">
    <property type="entry name" value="PPR"/>
    <property type="match status" value="1"/>
</dbReference>
<evidence type="ECO:0000256" key="4">
    <source>
        <dbReference type="ARBA" id="ARBA00012179"/>
    </source>
</evidence>
<evidence type="ECO:0000256" key="10">
    <source>
        <dbReference type="ARBA" id="ARBA00022833"/>
    </source>
</evidence>
<evidence type="ECO:0000259" key="16">
    <source>
        <dbReference type="Pfam" id="PF17177"/>
    </source>
</evidence>
<keyword evidence="6" id="KW-0540">Nuclease</keyword>
<gene>
    <name evidence="17" type="ORF">SI8410_06008031</name>
</gene>
<evidence type="ECO:0000313" key="18">
    <source>
        <dbReference type="Proteomes" id="UP000663760"/>
    </source>
</evidence>
<dbReference type="GO" id="GO:0001682">
    <property type="term" value="P:tRNA 5'-leader removal"/>
    <property type="evidence" value="ECO:0007669"/>
    <property type="project" value="TreeGrafter"/>
</dbReference>
<dbReference type="GO" id="GO:0046872">
    <property type="term" value="F:metal ion binding"/>
    <property type="evidence" value="ECO:0007669"/>
    <property type="project" value="UniProtKB-KW"/>
</dbReference>
<dbReference type="PANTHER" id="PTHR13547">
    <property type="match status" value="1"/>
</dbReference>
<dbReference type="Pfam" id="PF17177">
    <property type="entry name" value="PPR_long"/>
    <property type="match status" value="2"/>
</dbReference>
<evidence type="ECO:0000256" key="9">
    <source>
        <dbReference type="ARBA" id="ARBA00022801"/>
    </source>
</evidence>
<evidence type="ECO:0000256" key="1">
    <source>
        <dbReference type="ARBA" id="ARBA00000928"/>
    </source>
</evidence>
<keyword evidence="8" id="KW-0677">Repeat</keyword>
<comment type="catalytic activity">
    <reaction evidence="1">
        <text>Endonucleolytic cleavage of RNA, removing 5'-extranucleotides from tRNA precursor.</text>
        <dbReference type="EC" id="3.1.26.5"/>
    </reaction>
</comment>
<evidence type="ECO:0000256" key="3">
    <source>
        <dbReference type="ARBA" id="ARBA00007626"/>
    </source>
</evidence>
<dbReference type="Gene3D" id="1.25.40.10">
    <property type="entry name" value="Tetratricopeptide repeat domain"/>
    <property type="match status" value="1"/>
</dbReference>
<evidence type="ECO:0000256" key="11">
    <source>
        <dbReference type="ARBA" id="ARBA00022842"/>
    </source>
</evidence>
<dbReference type="PANTHER" id="PTHR13547:SF7">
    <property type="entry name" value="RIBONUCLEASE P"/>
    <property type="match status" value="1"/>
</dbReference>
<evidence type="ECO:0000313" key="17">
    <source>
        <dbReference type="EMBL" id="CAA7397366.1"/>
    </source>
</evidence>
<feature type="region of interest" description="Disordered" evidence="14">
    <location>
        <begin position="51"/>
        <end position="85"/>
    </location>
</feature>
<dbReference type="GO" id="GO:0004526">
    <property type="term" value="F:ribonuclease P activity"/>
    <property type="evidence" value="ECO:0007669"/>
    <property type="project" value="UniProtKB-EC"/>
</dbReference>
<dbReference type="FunFam" id="3.40.50.11980:FF:000002">
    <property type="entry name" value="Proteinaceous RNase P 2"/>
    <property type="match status" value="1"/>
</dbReference>
<feature type="domain" description="PRORP" evidence="15">
    <location>
        <begin position="446"/>
        <end position="671"/>
    </location>
</feature>
<comment type="similarity">
    <text evidence="3">Belongs to the PPR family. P subfamily.</text>
</comment>
<keyword evidence="7" id="KW-0479">Metal-binding</keyword>
<dbReference type="EMBL" id="LR746269">
    <property type="protein sequence ID" value="CAA7397366.1"/>
    <property type="molecule type" value="Genomic_DNA"/>
</dbReference>
<evidence type="ECO:0000259" key="15">
    <source>
        <dbReference type="Pfam" id="PF16953"/>
    </source>
</evidence>
<dbReference type="EC" id="3.1.26.5" evidence="4"/>
<reference evidence="17" key="1">
    <citation type="submission" date="2020-02" db="EMBL/GenBank/DDBJ databases">
        <authorList>
            <person name="Scholz U."/>
            <person name="Mascher M."/>
            <person name="Fiebig A."/>
        </authorList>
    </citation>
    <scope>NUCLEOTIDE SEQUENCE</scope>
</reference>
<proteinExistence type="inferred from homology"/>
<dbReference type="InterPro" id="IPR011990">
    <property type="entry name" value="TPR-like_helical_dom_sf"/>
</dbReference>
<feature type="region of interest" description="Disordered" evidence="14">
    <location>
        <begin position="191"/>
        <end position="230"/>
    </location>
</feature>
<feature type="region of interest" description="Disordered" evidence="14">
    <location>
        <begin position="110"/>
        <end position="129"/>
    </location>
</feature>
<keyword evidence="10" id="KW-0862">Zinc</keyword>
<comment type="cofactor">
    <cofactor evidence="2">
        <name>Mg(2+)</name>
        <dbReference type="ChEBI" id="CHEBI:18420"/>
    </cofactor>
</comment>
<evidence type="ECO:0000256" key="2">
    <source>
        <dbReference type="ARBA" id="ARBA00001946"/>
    </source>
</evidence>
<protein>
    <recommendedName>
        <fullName evidence="4">ribonuclease P</fullName>
        <ecNumber evidence="4">3.1.26.5</ecNumber>
    </recommendedName>
</protein>
<evidence type="ECO:0000256" key="13">
    <source>
        <dbReference type="PROSITE-ProRule" id="PRU00708"/>
    </source>
</evidence>
<accession>A0A7I8KJC2</accession>
<dbReference type="InterPro" id="IPR031595">
    <property type="entry name" value="PRORP_C"/>
</dbReference>
<dbReference type="AlphaFoldDB" id="A0A7I8KJC2"/>
<feature type="domain" description="PROP1-like PPR" evidence="16">
    <location>
        <begin position="126"/>
        <end position="227"/>
    </location>
</feature>
<organism evidence="17 18">
    <name type="scientific">Spirodela intermedia</name>
    <name type="common">Intermediate duckweed</name>
    <dbReference type="NCBI Taxonomy" id="51605"/>
    <lineage>
        <taxon>Eukaryota</taxon>
        <taxon>Viridiplantae</taxon>
        <taxon>Streptophyta</taxon>
        <taxon>Embryophyta</taxon>
        <taxon>Tracheophyta</taxon>
        <taxon>Spermatophyta</taxon>
        <taxon>Magnoliopsida</taxon>
        <taxon>Liliopsida</taxon>
        <taxon>Araceae</taxon>
        <taxon>Lemnoideae</taxon>
        <taxon>Spirodela</taxon>
    </lineage>
</organism>
<dbReference type="Proteomes" id="UP000663760">
    <property type="component" value="Chromosome 6"/>
</dbReference>
<dbReference type="Pfam" id="PF16953">
    <property type="entry name" value="PRORP"/>
    <property type="match status" value="1"/>
</dbReference>
<evidence type="ECO:0000256" key="12">
    <source>
        <dbReference type="ARBA" id="ARBA00023211"/>
    </source>
</evidence>
<dbReference type="InterPro" id="IPR033443">
    <property type="entry name" value="PROP1-like_PPR_dom"/>
</dbReference>
<sequence length="712" mass="77459">MAATIGLKAPRPERFSGDLHNHAAVGGCKALSPPLFFTRCGFRRTALRGSAAPAAGRSHANKVVEETSQSAQAYAGRTSSGDGGAGRTGLAGDLAALMADQGFCRKGMASETAGSAGERGTEKASRRSKVSSAGLNLRIGLEMCSKRGDALGAISLFDSSIRQGEKLNQYHYDILLYLCASAAVGVVHPAKSGRSCSHGTSSDASRGLSSESDRSSIARASSSPADSPYGGDNFADDLTVLNGSVAGGGGGGIQVTQDVRNYALKRGFEIYEKMCQEEIPMSEAALTSVARMAMAMGNGDMAFEVVKKINDLGLPLRLRSYGPALFAYCNTGDIEKAFEVERHMAESGVHPEEPELQALLKISVEARRAGRVYYALQKLRTCVRRVSATTAELIESWFKSPIASRVGKRKWDRKLIEEASENGGGGWHGQGWLGQGRWTVKHGHVDAHGICESCGEKLVAIDLDPIETESFARSVASIAGKRERNSSFQQFQKWLDYHGPFEAVIDAANVGLFSQRSFSLSKVNRVVNGIRQKLPSKSWPLVVVHNRRVSGKTMDDPINGKLLEKWRNADAIYATPTGSNDDWYWLYAAIKCKGLIVTNDEMRDHIFQLLGDDVFPKWKERHQVHFSFRDGNPEILMPPPCSIVIQESVNGHWHIPIAEEHESDSQTTWLCITRDDTRRGTTLRHDAVVGNSTDSGFEGMLNAMNATVWVIF</sequence>
<dbReference type="InterPro" id="IPR002885">
    <property type="entry name" value="PPR_rpt"/>
</dbReference>
<keyword evidence="5" id="KW-0819">tRNA processing</keyword>
<keyword evidence="9" id="KW-0378">Hydrolase</keyword>
<evidence type="ECO:0000256" key="6">
    <source>
        <dbReference type="ARBA" id="ARBA00022722"/>
    </source>
</evidence>
<dbReference type="Gene3D" id="3.40.50.11980">
    <property type="match status" value="1"/>
</dbReference>
<evidence type="ECO:0000256" key="8">
    <source>
        <dbReference type="ARBA" id="ARBA00022737"/>
    </source>
</evidence>
<keyword evidence="18" id="KW-1185">Reference proteome</keyword>
<feature type="domain" description="PROP1-like PPR" evidence="16">
    <location>
        <begin position="260"/>
        <end position="403"/>
    </location>
</feature>
<evidence type="ECO:0000256" key="7">
    <source>
        <dbReference type="ARBA" id="ARBA00022723"/>
    </source>
</evidence>
<dbReference type="OrthoDB" id="46913at2759"/>
<feature type="compositionally biased region" description="Low complexity" evidence="14">
    <location>
        <begin position="217"/>
        <end position="228"/>
    </location>
</feature>
<evidence type="ECO:0000256" key="5">
    <source>
        <dbReference type="ARBA" id="ARBA00022694"/>
    </source>
</evidence>